<dbReference type="AlphaFoldDB" id="A0A1J0WNH1"/>
<dbReference type="Gene3D" id="6.10.140.2150">
    <property type="match status" value="1"/>
</dbReference>
<dbReference type="GO" id="GO:0019752">
    <property type="term" value="P:carboxylic acid metabolic process"/>
    <property type="evidence" value="ECO:0007669"/>
    <property type="project" value="InterPro"/>
</dbReference>
<sequence>MTDDRSPFPAGGRDWEDLSAEMTARTADDIDWRGGRTPLYVFFDREETYEIGKKAYMAFFSENALGKTRAFRSIDSMERDVIDYGLSLFEAPEGAGGAFTTGGSESIFVAMKAAREALRAERGWKRGEVLNIVMPDSAHPAFDKAAAAMDLDIRRAPLRGDMRVDPAALKDMIDDRTIAIVGSAPCFPHGVIDPIEDLSRIAMDAGVWLHVDACVGGWIAPFFARNGRGTPAFDFRFPGVRSISADLHKFGFCPKSASTVFFRNEDDLTRSRFRHDAWPSGVIDTATLAGTRTGGSVAAAWAVLNHLGEAGYRDIARRLAEMTDAYVAGIEAIEGLKMHARPDLTLINYGSDDFDIFRVAEGMTERGWLVGLTKKPRGMHAMMSMLHEPARAQFLSDLAECVAAQRGAEDERSALTATY</sequence>
<protein>
    <recommendedName>
        <fullName evidence="9">Aspartate aminotransferase family protein</fullName>
    </recommendedName>
</protein>
<proteinExistence type="inferred from homology"/>
<comment type="similarity">
    <text evidence="4">Belongs to the group II decarboxylase family. Sphingosine-1-phosphate lyase subfamily.</text>
</comment>
<dbReference type="InterPro" id="IPR050477">
    <property type="entry name" value="GrpII_AminoAcid_Decarb"/>
</dbReference>
<dbReference type="Proteomes" id="UP000181897">
    <property type="component" value="Plasmid unnamed1"/>
</dbReference>
<keyword evidence="3 6" id="KW-0456">Lyase</keyword>
<evidence type="ECO:0000313" key="7">
    <source>
        <dbReference type="EMBL" id="APE45734.1"/>
    </source>
</evidence>
<comment type="cofactor">
    <cofactor evidence="1 5 6">
        <name>pyridoxal 5'-phosphate</name>
        <dbReference type="ChEBI" id="CHEBI:597326"/>
    </cofactor>
</comment>
<dbReference type="Gene3D" id="3.90.1150.10">
    <property type="entry name" value="Aspartate Aminotransferase, domain 1"/>
    <property type="match status" value="1"/>
</dbReference>
<dbReference type="RefSeq" id="WP_071974074.1">
    <property type="nucleotide sequence ID" value="NZ_CP018077.1"/>
</dbReference>
<evidence type="ECO:0000256" key="2">
    <source>
        <dbReference type="ARBA" id="ARBA00022898"/>
    </source>
</evidence>
<gene>
    <name evidence="7" type="ORF">BOO69_18715</name>
</gene>
<dbReference type="Gene3D" id="3.40.640.10">
    <property type="entry name" value="Type I PLP-dependent aspartate aminotransferase-like (Major domain)"/>
    <property type="match status" value="1"/>
</dbReference>
<dbReference type="InterPro" id="IPR015424">
    <property type="entry name" value="PyrdxlP-dep_Trfase"/>
</dbReference>
<dbReference type="KEGG" id="suam:BOO69_18715"/>
<evidence type="ECO:0000256" key="6">
    <source>
        <dbReference type="RuleBase" id="RU000382"/>
    </source>
</evidence>
<keyword evidence="2 5" id="KW-0663">Pyridoxal phosphate</keyword>
<evidence type="ECO:0000256" key="3">
    <source>
        <dbReference type="ARBA" id="ARBA00023239"/>
    </source>
</evidence>
<reference evidence="7 8" key="1">
    <citation type="submission" date="2016-11" db="EMBL/GenBank/DDBJ databases">
        <title>Complete genome sequence of Sulfitobacter sp. AM1-D1, a toxic bacteria associated with marine dinoflagellate Alexandrium minutum in East China Sea.</title>
        <authorList>
            <person name="Yang Q."/>
            <person name="Zhang X."/>
            <person name="Tian X."/>
        </authorList>
    </citation>
    <scope>NUCLEOTIDE SEQUENCE [LARGE SCALE GENOMIC DNA]</scope>
    <source>
        <strain evidence="7 8">AM1-D1</strain>
        <plasmid evidence="7 8">unnamed1</plasmid>
    </source>
</reference>
<dbReference type="SUPFAM" id="SSF53383">
    <property type="entry name" value="PLP-dependent transferases"/>
    <property type="match status" value="1"/>
</dbReference>
<keyword evidence="8" id="KW-1185">Reference proteome</keyword>
<dbReference type="EMBL" id="CP018077">
    <property type="protein sequence ID" value="APE45734.1"/>
    <property type="molecule type" value="Genomic_DNA"/>
</dbReference>
<keyword evidence="7" id="KW-0614">Plasmid</keyword>
<dbReference type="InterPro" id="IPR002129">
    <property type="entry name" value="PyrdxlP-dep_de-COase"/>
</dbReference>
<feature type="modified residue" description="N6-(pyridoxal phosphate)lysine" evidence="5">
    <location>
        <position position="249"/>
    </location>
</feature>
<name>A0A1J0WNH1_9RHOB</name>
<geneLocation type="plasmid" evidence="7 8">
    <name>unnamed1</name>
</geneLocation>
<accession>A0A1J0WNH1</accession>
<dbReference type="OrthoDB" id="9803665at2"/>
<evidence type="ECO:0000256" key="1">
    <source>
        <dbReference type="ARBA" id="ARBA00001933"/>
    </source>
</evidence>
<dbReference type="Pfam" id="PF00282">
    <property type="entry name" value="Pyridoxal_deC"/>
    <property type="match status" value="1"/>
</dbReference>
<dbReference type="GO" id="GO:0016830">
    <property type="term" value="F:carbon-carbon lyase activity"/>
    <property type="evidence" value="ECO:0007669"/>
    <property type="project" value="InterPro"/>
</dbReference>
<evidence type="ECO:0000256" key="4">
    <source>
        <dbReference type="ARBA" id="ARBA00038302"/>
    </source>
</evidence>
<dbReference type="PANTHER" id="PTHR42735">
    <property type="match status" value="1"/>
</dbReference>
<evidence type="ECO:0000313" key="8">
    <source>
        <dbReference type="Proteomes" id="UP000181897"/>
    </source>
</evidence>
<dbReference type="InterPro" id="IPR015422">
    <property type="entry name" value="PyrdxlP-dep_Trfase_small"/>
</dbReference>
<dbReference type="InterPro" id="IPR015421">
    <property type="entry name" value="PyrdxlP-dep_Trfase_major"/>
</dbReference>
<evidence type="ECO:0000256" key="5">
    <source>
        <dbReference type="PIRSR" id="PIRSR602129-50"/>
    </source>
</evidence>
<dbReference type="GO" id="GO:0030170">
    <property type="term" value="F:pyridoxal phosphate binding"/>
    <property type="evidence" value="ECO:0007669"/>
    <property type="project" value="InterPro"/>
</dbReference>
<evidence type="ECO:0008006" key="9">
    <source>
        <dbReference type="Google" id="ProtNLM"/>
    </source>
</evidence>
<organism evidence="7 8">
    <name type="scientific">Sulfitobacter alexandrii</name>
    <dbReference type="NCBI Taxonomy" id="1917485"/>
    <lineage>
        <taxon>Bacteria</taxon>
        <taxon>Pseudomonadati</taxon>
        <taxon>Pseudomonadota</taxon>
        <taxon>Alphaproteobacteria</taxon>
        <taxon>Rhodobacterales</taxon>
        <taxon>Roseobacteraceae</taxon>
        <taxon>Sulfitobacter</taxon>
    </lineage>
</organism>
<dbReference type="PANTHER" id="PTHR42735:SF6">
    <property type="entry name" value="SPHINGOSINE-1-PHOSPHATE LYASE 1"/>
    <property type="match status" value="1"/>
</dbReference>